<evidence type="ECO:0000313" key="1">
    <source>
        <dbReference type="EMBL" id="CAA9359584.1"/>
    </source>
</evidence>
<reference evidence="1" key="1">
    <citation type="submission" date="2020-02" db="EMBL/GenBank/DDBJ databases">
        <authorList>
            <person name="Meier V. D."/>
        </authorList>
    </citation>
    <scope>NUCLEOTIDE SEQUENCE</scope>
    <source>
        <strain evidence="1">AVDCRST_MAG90</strain>
    </source>
</reference>
<dbReference type="EMBL" id="CADCUC010000606">
    <property type="protein sequence ID" value="CAA9359584.1"/>
    <property type="molecule type" value="Genomic_DNA"/>
</dbReference>
<protein>
    <recommendedName>
        <fullName evidence="2">DUF1440 domain-containing protein</fullName>
    </recommendedName>
</protein>
<gene>
    <name evidence="1" type="ORF">AVDCRST_MAG90-2918</name>
</gene>
<proteinExistence type="predicted"/>
<sequence length="179" mass="19419">MRYREPDPVGVGLMKGALAGVIATWVMDRVDWAMYRREDPASRRRTWAARPEGKDPAHVIASRASEAMGYGSVPQNHPAGTAVQYAIGVAPAAIYGAMRDRVPGVGAGRGLAFGFAMFVAEDEVANPLMGFAAPPHRYPWQPHARGLVSHLVYGLVADAVLTGLNRAFRPEPVRYRRPG</sequence>
<organism evidence="1">
    <name type="scientific">uncultured Microvirga sp</name>
    <dbReference type="NCBI Taxonomy" id="412392"/>
    <lineage>
        <taxon>Bacteria</taxon>
        <taxon>Pseudomonadati</taxon>
        <taxon>Pseudomonadota</taxon>
        <taxon>Alphaproteobacteria</taxon>
        <taxon>Hyphomicrobiales</taxon>
        <taxon>Methylobacteriaceae</taxon>
        <taxon>Microvirga</taxon>
        <taxon>environmental samples</taxon>
    </lineage>
</organism>
<evidence type="ECO:0008006" key="2">
    <source>
        <dbReference type="Google" id="ProtNLM"/>
    </source>
</evidence>
<accession>A0A6J4MMY9</accession>
<dbReference type="AlphaFoldDB" id="A0A6J4MMY9"/>
<name>A0A6J4MMY9_9HYPH</name>